<proteinExistence type="predicted"/>
<accession>A0A936N903</accession>
<gene>
    <name evidence="1" type="ORF">IPN02_00155</name>
</gene>
<evidence type="ECO:0000313" key="2">
    <source>
        <dbReference type="Proteomes" id="UP000727993"/>
    </source>
</evidence>
<organism evidence="1 2">
    <name type="scientific">Candidatus Neomicrothrix subdominans</name>
    <dbReference type="NCBI Taxonomy" id="2954438"/>
    <lineage>
        <taxon>Bacteria</taxon>
        <taxon>Bacillati</taxon>
        <taxon>Actinomycetota</taxon>
        <taxon>Acidimicrobiia</taxon>
        <taxon>Acidimicrobiales</taxon>
        <taxon>Microthrixaceae</taxon>
        <taxon>Candidatus Neomicrothrix</taxon>
    </lineage>
</organism>
<name>A0A936N903_9ACTN</name>
<protein>
    <submittedName>
        <fullName evidence="1">Uncharacterized protein</fullName>
    </submittedName>
</protein>
<dbReference type="EMBL" id="JADJZA010000001">
    <property type="protein sequence ID" value="MBK9295299.1"/>
    <property type="molecule type" value="Genomic_DNA"/>
</dbReference>
<dbReference type="Proteomes" id="UP000727993">
    <property type="component" value="Unassembled WGS sequence"/>
</dbReference>
<dbReference type="AlphaFoldDB" id="A0A936N903"/>
<reference evidence="1 2" key="1">
    <citation type="submission" date="2020-10" db="EMBL/GenBank/DDBJ databases">
        <title>Connecting structure to function with the recovery of over 1000 high-quality activated sludge metagenome-assembled genomes encoding full-length rRNA genes using long-read sequencing.</title>
        <authorList>
            <person name="Singleton C.M."/>
            <person name="Petriglieri F."/>
            <person name="Kristensen J.M."/>
            <person name="Kirkegaard R.H."/>
            <person name="Michaelsen T.Y."/>
            <person name="Andersen M.H."/>
            <person name="Karst S.M."/>
            <person name="Dueholm M.S."/>
            <person name="Nielsen P.H."/>
            <person name="Albertsen M."/>
        </authorList>
    </citation>
    <scope>NUCLEOTIDE SEQUENCE [LARGE SCALE GENOMIC DNA]</scope>
    <source>
        <strain evidence="1">Lyne_18-Q3-R50-59_MAXAC.006</strain>
    </source>
</reference>
<sequence length="55" mass="5554">MGISPRVAAYDGAKWADLGPAVGGTLADHPNAEGQQQLAESYALALDRQCGPASG</sequence>
<evidence type="ECO:0000313" key="1">
    <source>
        <dbReference type="EMBL" id="MBK9295299.1"/>
    </source>
</evidence>
<comment type="caution">
    <text evidence="1">The sequence shown here is derived from an EMBL/GenBank/DDBJ whole genome shotgun (WGS) entry which is preliminary data.</text>
</comment>